<dbReference type="AlphaFoldDB" id="A0AAV8Z9J2"/>
<dbReference type="SUPFAM" id="SSF46565">
    <property type="entry name" value="Chaperone J-domain"/>
    <property type="match status" value="1"/>
</dbReference>
<keyword evidence="3" id="KW-0143">Chaperone</keyword>
<feature type="compositionally biased region" description="Basic and acidic residues" evidence="5">
    <location>
        <begin position="443"/>
        <end position="452"/>
    </location>
</feature>
<accession>A0AAV8Z9J2</accession>
<dbReference type="InterPro" id="IPR036869">
    <property type="entry name" value="J_dom_sf"/>
</dbReference>
<protein>
    <recommendedName>
        <fullName evidence="6">J domain-containing protein</fullName>
    </recommendedName>
</protein>
<evidence type="ECO:0000259" key="6">
    <source>
        <dbReference type="PROSITE" id="PS50076"/>
    </source>
</evidence>
<evidence type="ECO:0000313" key="7">
    <source>
        <dbReference type="EMBL" id="KAJ8960831.1"/>
    </source>
</evidence>
<evidence type="ECO:0000256" key="3">
    <source>
        <dbReference type="ARBA" id="ARBA00023186"/>
    </source>
</evidence>
<dbReference type="PROSITE" id="PS50076">
    <property type="entry name" value="DNAJ_2"/>
    <property type="match status" value="1"/>
</dbReference>
<dbReference type="CDD" id="cd06257">
    <property type="entry name" value="DnaJ"/>
    <property type="match status" value="1"/>
</dbReference>
<sequence length="498" mass="56270">MAKTTQGACADRKTSKSLNFKMVDVVEEVIMGSDENEEIIPKSTEDTAPALPLYTGAISLCPDTAAYYGNRAACYIMLGRYEEALEDSRRCVQLDPKFARGYARMAKCGIALGDLAAAEHAVKRAQELQPDGTGLAAELRALEKLRQFEGEAAKAYDKRDFRKVVYCMDRCLDEAPTCVRYKLTKAECLCFLGRYQEAQEIANGILHVNKGNADAIYVRGTCLFHEDNIDSALQHFQQVLRLAPDHRKGMEAYKRAKLLKKKKEEGNEAYKLCRFHDACKLYTEALEIDPLNKKTNAKLYFNRATALSRLTKTREAVADCTAALGLDDGYLKALLRRAKCYMDLGEYEEAVRDYERALKMDKSRENKKLLQDAKFALKRSKRKDYYKILGVDRNAGDDEIKKAYKKRALIHHPDRHASATEDEKKEQERKFKEVGEAYGVLSDPKKKARYDNGQDMDDHDGGMSDIDPSQVFQTFFSSGHGQEYSFGGFPGGFSFQFG</sequence>
<dbReference type="Gene3D" id="1.10.287.110">
    <property type="entry name" value="DnaJ domain"/>
    <property type="match status" value="1"/>
</dbReference>
<name>A0AAV8Z9J2_9CUCU</name>
<dbReference type="Pfam" id="PF00226">
    <property type="entry name" value="DnaJ"/>
    <property type="match status" value="1"/>
</dbReference>
<dbReference type="Pfam" id="PF00515">
    <property type="entry name" value="TPR_1"/>
    <property type="match status" value="2"/>
</dbReference>
<feature type="repeat" description="TPR" evidence="4">
    <location>
        <begin position="65"/>
        <end position="98"/>
    </location>
</feature>
<reference evidence="7" key="1">
    <citation type="journal article" date="2023" name="Insect Mol. Biol.">
        <title>Genome sequencing provides insights into the evolution of gene families encoding plant cell wall-degrading enzymes in longhorned beetles.</title>
        <authorList>
            <person name="Shin N.R."/>
            <person name="Okamura Y."/>
            <person name="Kirsch R."/>
            <person name="Pauchet Y."/>
        </authorList>
    </citation>
    <scope>NUCLEOTIDE SEQUENCE</scope>
    <source>
        <strain evidence="7">AMC_N1</strain>
    </source>
</reference>
<dbReference type="FunFam" id="1.25.40.10:FF:000097">
    <property type="entry name" value="DnaJ homolog subfamily C member 7 homolog"/>
    <property type="match status" value="1"/>
</dbReference>
<dbReference type="PROSITE" id="PS50005">
    <property type="entry name" value="TPR"/>
    <property type="match status" value="3"/>
</dbReference>
<feature type="domain" description="J" evidence="6">
    <location>
        <begin position="384"/>
        <end position="454"/>
    </location>
</feature>
<dbReference type="PANTHER" id="PTHR45188">
    <property type="entry name" value="DNAJ PROTEIN P58IPK HOMOLOG"/>
    <property type="match status" value="1"/>
</dbReference>
<dbReference type="PRINTS" id="PR00625">
    <property type="entry name" value="JDOMAIN"/>
</dbReference>
<feature type="repeat" description="TPR" evidence="4">
    <location>
        <begin position="213"/>
        <end position="246"/>
    </location>
</feature>
<dbReference type="Pfam" id="PF14559">
    <property type="entry name" value="TPR_19"/>
    <property type="match status" value="1"/>
</dbReference>
<dbReference type="PANTHER" id="PTHR45188:SF2">
    <property type="entry name" value="DNAJ HOMOLOG SUBFAMILY C MEMBER 7"/>
    <property type="match status" value="1"/>
</dbReference>
<feature type="repeat" description="TPR" evidence="4">
    <location>
        <begin position="331"/>
        <end position="364"/>
    </location>
</feature>
<dbReference type="EMBL" id="JAPWTK010000007">
    <property type="protein sequence ID" value="KAJ8960831.1"/>
    <property type="molecule type" value="Genomic_DNA"/>
</dbReference>
<dbReference type="InterPro" id="IPR019734">
    <property type="entry name" value="TPR_rpt"/>
</dbReference>
<dbReference type="InterPro" id="IPR011990">
    <property type="entry name" value="TPR-like_helical_dom_sf"/>
</dbReference>
<keyword evidence="1" id="KW-0677">Repeat</keyword>
<comment type="caution">
    <text evidence="7">The sequence shown here is derived from an EMBL/GenBank/DDBJ whole genome shotgun (WGS) entry which is preliminary data.</text>
</comment>
<evidence type="ECO:0000313" key="8">
    <source>
        <dbReference type="Proteomes" id="UP001162162"/>
    </source>
</evidence>
<dbReference type="Gene3D" id="1.25.40.10">
    <property type="entry name" value="Tetratricopeptide repeat domain"/>
    <property type="match status" value="1"/>
</dbReference>
<gene>
    <name evidence="7" type="ORF">NQ318_020127</name>
</gene>
<keyword evidence="2 4" id="KW-0802">TPR repeat</keyword>
<dbReference type="SUPFAM" id="SSF48452">
    <property type="entry name" value="TPR-like"/>
    <property type="match status" value="1"/>
</dbReference>
<dbReference type="SMART" id="SM00271">
    <property type="entry name" value="DnaJ"/>
    <property type="match status" value="1"/>
</dbReference>
<keyword evidence="8" id="KW-1185">Reference proteome</keyword>
<evidence type="ECO:0000256" key="5">
    <source>
        <dbReference type="SAM" id="MobiDB-lite"/>
    </source>
</evidence>
<evidence type="ECO:0000256" key="2">
    <source>
        <dbReference type="ARBA" id="ARBA00022803"/>
    </source>
</evidence>
<feature type="region of interest" description="Disordered" evidence="5">
    <location>
        <begin position="443"/>
        <end position="464"/>
    </location>
</feature>
<evidence type="ECO:0000256" key="4">
    <source>
        <dbReference type="PROSITE-ProRule" id="PRU00339"/>
    </source>
</evidence>
<dbReference type="Pfam" id="PF13181">
    <property type="entry name" value="TPR_8"/>
    <property type="match status" value="1"/>
</dbReference>
<organism evidence="7 8">
    <name type="scientific">Aromia moschata</name>
    <dbReference type="NCBI Taxonomy" id="1265417"/>
    <lineage>
        <taxon>Eukaryota</taxon>
        <taxon>Metazoa</taxon>
        <taxon>Ecdysozoa</taxon>
        <taxon>Arthropoda</taxon>
        <taxon>Hexapoda</taxon>
        <taxon>Insecta</taxon>
        <taxon>Pterygota</taxon>
        <taxon>Neoptera</taxon>
        <taxon>Endopterygota</taxon>
        <taxon>Coleoptera</taxon>
        <taxon>Polyphaga</taxon>
        <taxon>Cucujiformia</taxon>
        <taxon>Chrysomeloidea</taxon>
        <taxon>Cerambycidae</taxon>
        <taxon>Cerambycinae</taxon>
        <taxon>Callichromatini</taxon>
        <taxon>Aromia</taxon>
    </lineage>
</organism>
<proteinExistence type="predicted"/>
<dbReference type="SMART" id="SM00028">
    <property type="entry name" value="TPR"/>
    <property type="match status" value="7"/>
</dbReference>
<dbReference type="InterPro" id="IPR001623">
    <property type="entry name" value="DnaJ_domain"/>
</dbReference>
<evidence type="ECO:0000256" key="1">
    <source>
        <dbReference type="ARBA" id="ARBA00022737"/>
    </source>
</evidence>
<dbReference type="PROSITE" id="PS50293">
    <property type="entry name" value="TPR_REGION"/>
    <property type="match status" value="1"/>
</dbReference>
<dbReference type="Proteomes" id="UP001162162">
    <property type="component" value="Unassembled WGS sequence"/>
</dbReference>